<name>A0ABV9VPH3_9ACTN</name>
<keyword evidence="3" id="KW-0732">Signal</keyword>
<dbReference type="EMBL" id="JBHSIU010000009">
    <property type="protein sequence ID" value="MFC4997308.1"/>
    <property type="molecule type" value="Genomic_DNA"/>
</dbReference>
<gene>
    <name evidence="4" type="ORF">ACFPIJ_05675</name>
</gene>
<sequence length="538" mass="52108">MTSPVASARPKTARTLAALAATAIVGALSPVALAAPAVAAPADAACPEGFGATAASNTLALGRIDLRAIGLSSTVLPELRVATTHSGVAGGTLRAAADARYLRSSGDLPAGVLGPRAYQQAPPSNDQPDVVNVAGVDLGALRLGTGGLRAQASWKNAGRCTTADGPRAASSATLAGITVLPGRNGRALLRINAVESATVTGVGSAGGRPAATAAATGGIADFKLLDNGPSAIGVRVISPPSLHVLAGAKKTVDYTAPVLEITIPGQAPVRVSSAGSHVDVVVPVDAASTEAATDLARTENLPLLGGLSLIDLLTGITSAVSGTVGGVVSGAGAVLPGVDLPDLLGSLPGLPAVGGLLGAGGAPSSAATESSSTHGSSRVVVLRVELGSVEKQFSSTGVYAKAASVRVKLISRNTWKSSGGYGHGDSGPADQTSLIDLGICTLETAAAAPKAPAGSTTAPGDDDSDDDSDGGYGPGDDDDDDGYGHHGGGGTGGTGGGGNTSGGGLPVTGNNVALMLGGGVLLVVGGRLLQILARRRAA</sequence>
<keyword evidence="2" id="KW-0812">Transmembrane</keyword>
<accession>A0ABV9VPH3</accession>
<dbReference type="Proteomes" id="UP001595912">
    <property type="component" value="Unassembled WGS sequence"/>
</dbReference>
<organism evidence="4 5">
    <name type="scientific">Dactylosporangium cerinum</name>
    <dbReference type="NCBI Taxonomy" id="1434730"/>
    <lineage>
        <taxon>Bacteria</taxon>
        <taxon>Bacillati</taxon>
        <taxon>Actinomycetota</taxon>
        <taxon>Actinomycetes</taxon>
        <taxon>Micromonosporales</taxon>
        <taxon>Micromonosporaceae</taxon>
        <taxon>Dactylosporangium</taxon>
    </lineage>
</organism>
<protein>
    <recommendedName>
        <fullName evidence="6">Gram-positive cocci surface proteins LPxTG domain-containing protein</fullName>
    </recommendedName>
</protein>
<feature type="transmembrane region" description="Helical" evidence="2">
    <location>
        <begin position="512"/>
        <end position="533"/>
    </location>
</feature>
<feature type="compositionally biased region" description="Gly residues" evidence="1">
    <location>
        <begin position="485"/>
        <end position="502"/>
    </location>
</feature>
<feature type="chain" id="PRO_5046202850" description="Gram-positive cocci surface proteins LPxTG domain-containing protein" evidence="3">
    <location>
        <begin position="35"/>
        <end position="538"/>
    </location>
</feature>
<feature type="region of interest" description="Disordered" evidence="1">
    <location>
        <begin position="448"/>
        <end position="502"/>
    </location>
</feature>
<feature type="compositionally biased region" description="Acidic residues" evidence="1">
    <location>
        <begin position="460"/>
        <end position="481"/>
    </location>
</feature>
<evidence type="ECO:0008006" key="6">
    <source>
        <dbReference type="Google" id="ProtNLM"/>
    </source>
</evidence>
<comment type="caution">
    <text evidence="4">The sequence shown here is derived from an EMBL/GenBank/DDBJ whole genome shotgun (WGS) entry which is preliminary data.</text>
</comment>
<feature type="signal peptide" evidence="3">
    <location>
        <begin position="1"/>
        <end position="34"/>
    </location>
</feature>
<dbReference type="RefSeq" id="WP_380113538.1">
    <property type="nucleotide sequence ID" value="NZ_JBHSIU010000009.1"/>
</dbReference>
<keyword evidence="2" id="KW-0472">Membrane</keyword>
<feature type="compositionally biased region" description="Low complexity" evidence="1">
    <location>
        <begin position="448"/>
        <end position="459"/>
    </location>
</feature>
<evidence type="ECO:0000313" key="5">
    <source>
        <dbReference type="Proteomes" id="UP001595912"/>
    </source>
</evidence>
<keyword evidence="2" id="KW-1133">Transmembrane helix</keyword>
<keyword evidence="5" id="KW-1185">Reference proteome</keyword>
<evidence type="ECO:0000313" key="4">
    <source>
        <dbReference type="EMBL" id="MFC4997308.1"/>
    </source>
</evidence>
<evidence type="ECO:0000256" key="1">
    <source>
        <dbReference type="SAM" id="MobiDB-lite"/>
    </source>
</evidence>
<reference evidence="5" key="1">
    <citation type="journal article" date="2019" name="Int. J. Syst. Evol. Microbiol.">
        <title>The Global Catalogue of Microorganisms (GCM) 10K type strain sequencing project: providing services to taxonomists for standard genome sequencing and annotation.</title>
        <authorList>
            <consortium name="The Broad Institute Genomics Platform"/>
            <consortium name="The Broad Institute Genome Sequencing Center for Infectious Disease"/>
            <person name="Wu L."/>
            <person name="Ma J."/>
        </authorList>
    </citation>
    <scope>NUCLEOTIDE SEQUENCE [LARGE SCALE GENOMIC DNA]</scope>
    <source>
        <strain evidence="5">CGMCC 4.7152</strain>
    </source>
</reference>
<evidence type="ECO:0000256" key="3">
    <source>
        <dbReference type="SAM" id="SignalP"/>
    </source>
</evidence>
<proteinExistence type="predicted"/>
<evidence type="ECO:0000256" key="2">
    <source>
        <dbReference type="SAM" id="Phobius"/>
    </source>
</evidence>